<feature type="region of interest" description="Disordered" evidence="10">
    <location>
        <begin position="1490"/>
        <end position="1509"/>
    </location>
</feature>
<evidence type="ECO:0000256" key="9">
    <source>
        <dbReference type="PROSITE-ProRule" id="PRU10141"/>
    </source>
</evidence>
<name>A0AAD6NM51_DREDA</name>
<feature type="compositionally biased region" description="Polar residues" evidence="10">
    <location>
        <begin position="1154"/>
        <end position="1169"/>
    </location>
</feature>
<keyword evidence="13" id="KW-1185">Reference proteome</keyword>
<evidence type="ECO:0000313" key="13">
    <source>
        <dbReference type="Proteomes" id="UP001221413"/>
    </source>
</evidence>
<feature type="region of interest" description="Disordered" evidence="10">
    <location>
        <begin position="1069"/>
        <end position="1365"/>
    </location>
</feature>
<feature type="compositionally biased region" description="Low complexity" evidence="10">
    <location>
        <begin position="485"/>
        <end position="515"/>
    </location>
</feature>
<comment type="caution">
    <text evidence="12">The sequence shown here is derived from an EMBL/GenBank/DDBJ whole genome shotgun (WGS) entry which is preliminary data.</text>
</comment>
<evidence type="ECO:0000259" key="11">
    <source>
        <dbReference type="PROSITE" id="PS50011"/>
    </source>
</evidence>
<feature type="region of interest" description="Disordered" evidence="10">
    <location>
        <begin position="1"/>
        <end position="38"/>
    </location>
</feature>
<feature type="compositionally biased region" description="Basic and acidic residues" evidence="10">
    <location>
        <begin position="260"/>
        <end position="270"/>
    </location>
</feature>
<accession>A0AAD6NM51</accession>
<keyword evidence="6 9" id="KW-0067">ATP-binding</keyword>
<organism evidence="12 13">
    <name type="scientific">Drechslerella dactyloides</name>
    <name type="common">Nematode-trapping fungus</name>
    <name type="synonym">Arthrobotrys dactyloides</name>
    <dbReference type="NCBI Taxonomy" id="74499"/>
    <lineage>
        <taxon>Eukaryota</taxon>
        <taxon>Fungi</taxon>
        <taxon>Dikarya</taxon>
        <taxon>Ascomycota</taxon>
        <taxon>Pezizomycotina</taxon>
        <taxon>Orbiliomycetes</taxon>
        <taxon>Orbiliales</taxon>
        <taxon>Orbiliaceae</taxon>
        <taxon>Drechslerella</taxon>
    </lineage>
</organism>
<sequence>MSTAREPALRPAQHGIMEQPRPHTSHPAVPSTPGTYPRIDTQLANAAFQNVPPYQAGAPGGLHIPQYDPSQPASYASSPIVGPQGRPRAATNTEIPPSNLGNLGNMTPVALFSSSAMARNQAPRPPQNPSGLAPLPIQQPRHVSTPLHANSDASRPLQPNGSNPNLPFSIPPPPPKSENTWQSTWGKTHGREWENRPTIQTAFQNTYHPHGLPYQLPGSPLATQAPGQLGYNHAPLPHIPPPPSHPAPVQNSQPHQSSRIAREAFTRTDSEPSESSSVFSKPDIDEAMTPLTLHTPSLTRHPHVPPVRSDTPSSSTPLSAEEIASWTIEKVTTFLGDHHFAKEWQDAFRNLDIFGKEFLLIGQVNGYHLLYQSILPEVTTLYGAAAKQDRERHEARRLKKLVRSLAPAIEESPITGSSSATGRSPTLGPLSIFKRGHQASTTSPGDWPESMRSVTQPAPRTNMSKTALGGVEWGKRHSPSNSDVSLPLPSAPALQLQSGRPSIPGSPQSSPSPIRATLTPRHGYSNSTDSTHSRPDGLRLVSDTMLTKNRPKGRPSFSGNDSPDIGKESVKDRGKAFIVRIGRPWGKKNNPKDDLFPEDSPTSPMMAGMQPPVMPYIHNHNVSDSSLDRPSSATSVMSEYEPKFRGRGLLNPGPSAKTLLFFVTTNLKQFNLLDLTLATDPDTVRKAICHVVGIEDWEAAKIFLTEVGQSEHEAPLTDQMLMLSRRHGDNLAGVKFFVQETVQNSGKQQGVGLGIDTSASVSNLQTPVVRGRSQSPIPPSPTRQQYQAATLGKLERGRSPWSEERPRELQRTPSNGPEINITEPMSALQLDSAVSEVRSRSPITSSNGFSKKPVTHLKSKSIELPIHGAETGLPYPDSPASETTAPLSMPAEPTSIPRKATPQNSASKTFRELHKQQTLTIEPQKSELKSRKKSIDLGMNPASFSKISPKVVDFDHPRLSPFEDKRHFDDVKSENPRDSLVPLRKPPPPPSVDSGSQRGLPLSYRKPIDKSKPSRKKSVNHGRGGGGGGGGGAGNPEMSEKGRRQGVQMDPSSVGGIAISIASAGLQGAGFGISIGGTKPGPSRTGTQSSAGDSSAKSPPSSLPPLTLVPGKGAMASVNFGDAGSGSPGKGGSPSSPGFTWGKGNMLFKIPDYSQETSPETIDGNTTSFLRPDSAYLGGVSPAISPGAEAPPPLPFEPVDFNDDKIKFIETPTTAKTGNSNDDSGADDDDSDDDLFKIPLTRAANPTDVDAPGERVDATPADASKDADDSGDDSDNYFVIPIPGRGKKSPEKASANDENDNENGNRPKTVMFGSTDDFISPIQSTGTPGTDGLGSLASPFPEYEQGDDRVSISPSPVKNRYPRPDSFNADDTNVWASRPPAETLVHHLDAFFPDINLDEPIIEEHPLENPIAEESPSPPASPLPSTISHTTSKNALTRWPRDHNQQQPQMATASEILGKSVERSMGRQGLGRMKSIRETFREAHDIRRRTPSIMPGTQPGRNNRNSTVARRKSTKMFGAKLVELQAGAHAKKIASIAAASASLDNRGGIKRQATFKWFKGQLIGQGTYGKVYLGMNATTGEFLAVKQVEVTPNDSRKALINALNQEIETMKDLDHPNIVQYLGCERKEFSISIFLEYIPGGSVGSCLKKHGKFEERVVRDLTRQMLEGLAYLHQEGILHRDLKGDNILLDLDGTCKISDFGISKKTEDIYGNDASNNMQGSVFWMAPEVVNPKKGQGYSAKVDIWSVGCVVLEMFAGRRPWENEETIGAIFKIGSERMAPPIPDDVSQHVSPEAIAFMADCHTIEPSERPTAKTLRQQHPFCAFDRNYNFLDTALYHKISSFVNTSV</sequence>
<dbReference type="FunFam" id="1.10.510.10:FF:000182">
    <property type="entry name" value="MAP kinase kinase kinase mkh1"/>
    <property type="match status" value="1"/>
</dbReference>
<evidence type="ECO:0000256" key="10">
    <source>
        <dbReference type="SAM" id="MobiDB-lite"/>
    </source>
</evidence>
<feature type="compositionally biased region" description="Polar residues" evidence="10">
    <location>
        <begin position="147"/>
        <end position="161"/>
    </location>
</feature>
<evidence type="ECO:0000256" key="7">
    <source>
        <dbReference type="ARBA" id="ARBA00047919"/>
    </source>
</evidence>
<keyword evidence="3" id="KW-0808">Transferase</keyword>
<feature type="binding site" evidence="9">
    <location>
        <position position="1586"/>
    </location>
    <ligand>
        <name>ATP</name>
        <dbReference type="ChEBI" id="CHEBI:30616"/>
    </ligand>
</feature>
<feature type="compositionally biased region" description="Gly residues" evidence="10">
    <location>
        <begin position="1123"/>
        <end position="1132"/>
    </location>
</feature>
<feature type="compositionally biased region" description="Acidic residues" evidence="10">
    <location>
        <begin position="1224"/>
        <end position="1233"/>
    </location>
</feature>
<feature type="compositionally biased region" description="Polar residues" evidence="10">
    <location>
        <begin position="452"/>
        <end position="465"/>
    </location>
</feature>
<dbReference type="FunFam" id="3.30.200.20:FF:000387">
    <property type="entry name" value="Serine/threonine-protein kinase STE11"/>
    <property type="match status" value="1"/>
</dbReference>
<dbReference type="InterPro" id="IPR050538">
    <property type="entry name" value="MAP_kinase_kinase_kinase"/>
</dbReference>
<evidence type="ECO:0000256" key="5">
    <source>
        <dbReference type="ARBA" id="ARBA00022777"/>
    </source>
</evidence>
<feature type="compositionally biased region" description="Basic and acidic residues" evidence="10">
    <location>
        <begin position="924"/>
        <end position="935"/>
    </location>
</feature>
<feature type="compositionally biased region" description="Polar residues" evidence="10">
    <location>
        <begin position="68"/>
        <end position="77"/>
    </location>
</feature>
<feature type="compositionally biased region" description="Polar residues" evidence="10">
    <location>
        <begin position="414"/>
        <end position="424"/>
    </location>
</feature>
<protein>
    <recommendedName>
        <fullName evidence="2">mitogen-activated protein kinase</fullName>
        <ecNumber evidence="2">2.7.11.24</ecNumber>
    </recommendedName>
</protein>
<feature type="compositionally biased region" description="Basic and acidic residues" evidence="10">
    <location>
        <begin position="793"/>
        <end position="810"/>
    </location>
</feature>
<dbReference type="GO" id="GO:0004709">
    <property type="term" value="F:MAP kinase kinase kinase activity"/>
    <property type="evidence" value="ECO:0007669"/>
    <property type="project" value="UniProtKB-ARBA"/>
</dbReference>
<comment type="similarity">
    <text evidence="1">Belongs to the protein kinase superfamily. STE Ser/Thr protein kinase family. MAP kinase kinase kinase subfamily.</text>
</comment>
<feature type="compositionally biased region" description="Basic and acidic residues" evidence="10">
    <location>
        <begin position="952"/>
        <end position="977"/>
    </location>
</feature>
<feature type="domain" description="Protein kinase" evidence="11">
    <location>
        <begin position="1557"/>
        <end position="1822"/>
    </location>
</feature>
<feature type="compositionally biased region" description="Polar residues" evidence="10">
    <location>
        <begin position="1499"/>
        <end position="1508"/>
    </location>
</feature>
<evidence type="ECO:0000256" key="6">
    <source>
        <dbReference type="ARBA" id="ARBA00022840"/>
    </source>
</evidence>
<feature type="region of interest" description="Disordered" evidence="10">
    <location>
        <begin position="764"/>
        <end position="853"/>
    </location>
</feature>
<feature type="compositionally biased region" description="Basic and acidic residues" evidence="10">
    <location>
        <begin position="1252"/>
        <end position="1268"/>
    </location>
</feature>
<feature type="region of interest" description="Disordered" evidence="10">
    <location>
        <begin position="210"/>
        <end position="320"/>
    </location>
</feature>
<feature type="region of interest" description="Disordered" evidence="10">
    <location>
        <begin position="873"/>
        <end position="1053"/>
    </location>
</feature>
<dbReference type="PROSITE" id="PS00107">
    <property type="entry name" value="PROTEIN_KINASE_ATP"/>
    <property type="match status" value="1"/>
</dbReference>
<dbReference type="InterPro" id="IPR011009">
    <property type="entry name" value="Kinase-like_dom_sf"/>
</dbReference>
<feature type="compositionally biased region" description="Gly residues" evidence="10">
    <location>
        <begin position="1022"/>
        <end position="1034"/>
    </location>
</feature>
<dbReference type="InterPro" id="IPR017441">
    <property type="entry name" value="Protein_kinase_ATP_BS"/>
</dbReference>
<keyword evidence="5" id="KW-0418">Kinase</keyword>
<dbReference type="PANTHER" id="PTHR48016:SF48">
    <property type="entry name" value="SERINE_THREONINE-PROTEIN KINASE BCK1_SLK1_SSP31"/>
    <property type="match status" value="1"/>
</dbReference>
<dbReference type="GO" id="GO:0004707">
    <property type="term" value="F:MAP kinase activity"/>
    <property type="evidence" value="ECO:0007669"/>
    <property type="project" value="UniProtKB-EC"/>
</dbReference>
<dbReference type="InterPro" id="IPR000719">
    <property type="entry name" value="Prot_kinase_dom"/>
</dbReference>
<feature type="compositionally biased region" description="Pro residues" evidence="10">
    <location>
        <begin position="237"/>
        <end position="246"/>
    </location>
</feature>
<dbReference type="EMBL" id="JAQGDS010000003">
    <property type="protein sequence ID" value="KAJ6261833.1"/>
    <property type="molecule type" value="Genomic_DNA"/>
</dbReference>
<gene>
    <name evidence="12" type="ORF">Dda_2632</name>
</gene>
<dbReference type="Pfam" id="PF00069">
    <property type="entry name" value="Pkinase"/>
    <property type="match status" value="1"/>
</dbReference>
<dbReference type="GO" id="GO:0005524">
    <property type="term" value="F:ATP binding"/>
    <property type="evidence" value="ECO:0007669"/>
    <property type="project" value="UniProtKB-UniRule"/>
</dbReference>
<dbReference type="GO" id="GO:0000196">
    <property type="term" value="P:cell integrity MAPK cascade"/>
    <property type="evidence" value="ECO:0007669"/>
    <property type="project" value="UniProtKB-ARBA"/>
</dbReference>
<proteinExistence type="inferred from homology"/>
<dbReference type="EC" id="2.7.11.24" evidence="2"/>
<dbReference type="Gene3D" id="1.10.510.10">
    <property type="entry name" value="Transferase(Phosphotransferase) domain 1"/>
    <property type="match status" value="1"/>
</dbReference>
<dbReference type="SUPFAM" id="SSF56112">
    <property type="entry name" value="Protein kinase-like (PK-like)"/>
    <property type="match status" value="1"/>
</dbReference>
<comment type="catalytic activity">
    <reaction evidence="7">
        <text>L-threonyl-[protein] + ATP = O-phospho-L-threonyl-[protein] + ADP + H(+)</text>
        <dbReference type="Rhea" id="RHEA:46608"/>
        <dbReference type="Rhea" id="RHEA-COMP:11060"/>
        <dbReference type="Rhea" id="RHEA-COMP:11605"/>
        <dbReference type="ChEBI" id="CHEBI:15378"/>
        <dbReference type="ChEBI" id="CHEBI:30013"/>
        <dbReference type="ChEBI" id="CHEBI:30616"/>
        <dbReference type="ChEBI" id="CHEBI:61977"/>
        <dbReference type="ChEBI" id="CHEBI:456216"/>
        <dbReference type="EC" id="2.7.11.24"/>
    </reaction>
    <physiologicalReaction direction="left-to-right" evidence="7">
        <dbReference type="Rhea" id="RHEA:46609"/>
    </physiologicalReaction>
</comment>
<keyword evidence="4 9" id="KW-0547">Nucleotide-binding</keyword>
<dbReference type="PANTHER" id="PTHR48016">
    <property type="entry name" value="MAP KINASE KINASE KINASE SSK2-RELATED-RELATED"/>
    <property type="match status" value="1"/>
</dbReference>
<dbReference type="PROSITE" id="PS50011">
    <property type="entry name" value="PROTEIN_KINASE_DOM"/>
    <property type="match status" value="1"/>
</dbReference>
<evidence type="ECO:0000256" key="8">
    <source>
        <dbReference type="ARBA" id="ARBA00048130"/>
    </source>
</evidence>
<dbReference type="PROSITE" id="PS00108">
    <property type="entry name" value="PROTEIN_KINASE_ST"/>
    <property type="match status" value="1"/>
</dbReference>
<feature type="compositionally biased region" description="Polar residues" evidence="10">
    <location>
        <begin position="249"/>
        <end position="259"/>
    </location>
</feature>
<feature type="region of interest" description="Disordered" evidence="10">
    <location>
        <begin position="412"/>
        <end position="570"/>
    </location>
</feature>
<evidence type="ECO:0000256" key="4">
    <source>
        <dbReference type="ARBA" id="ARBA00022741"/>
    </source>
</evidence>
<dbReference type="InterPro" id="IPR008271">
    <property type="entry name" value="Ser/Thr_kinase_AS"/>
</dbReference>
<feature type="compositionally biased region" description="Polar residues" evidence="10">
    <location>
        <begin position="90"/>
        <end position="105"/>
    </location>
</feature>
<evidence type="ECO:0000256" key="2">
    <source>
        <dbReference type="ARBA" id="ARBA00012411"/>
    </source>
</evidence>
<evidence type="ECO:0000256" key="1">
    <source>
        <dbReference type="ARBA" id="ARBA00006529"/>
    </source>
</evidence>
<feature type="region of interest" description="Disordered" evidence="10">
    <location>
        <begin position="51"/>
        <end position="192"/>
    </location>
</feature>
<reference evidence="12" key="1">
    <citation type="submission" date="2023-01" db="EMBL/GenBank/DDBJ databases">
        <title>The chitinases involved in constricting ring structure development in the nematode-trapping fungus Drechslerella dactyloides.</title>
        <authorList>
            <person name="Wang R."/>
            <person name="Zhang L."/>
            <person name="Tang P."/>
            <person name="Li S."/>
            <person name="Liang L."/>
        </authorList>
    </citation>
    <scope>NUCLEOTIDE SEQUENCE</scope>
    <source>
        <strain evidence="12">YMF1.00031</strain>
    </source>
</reference>
<comment type="catalytic activity">
    <reaction evidence="8">
        <text>L-seryl-[protein] + ATP = O-phospho-L-seryl-[protein] + ADP + H(+)</text>
        <dbReference type="Rhea" id="RHEA:17989"/>
        <dbReference type="Rhea" id="RHEA-COMP:9863"/>
        <dbReference type="Rhea" id="RHEA-COMP:11604"/>
        <dbReference type="ChEBI" id="CHEBI:15378"/>
        <dbReference type="ChEBI" id="CHEBI:29999"/>
        <dbReference type="ChEBI" id="CHEBI:30616"/>
        <dbReference type="ChEBI" id="CHEBI:83421"/>
        <dbReference type="ChEBI" id="CHEBI:456216"/>
        <dbReference type="EC" id="2.7.11.24"/>
    </reaction>
    <physiologicalReaction direction="left-to-right" evidence="8">
        <dbReference type="Rhea" id="RHEA:17990"/>
    </physiologicalReaction>
</comment>
<evidence type="ECO:0000256" key="3">
    <source>
        <dbReference type="ARBA" id="ARBA00022679"/>
    </source>
</evidence>
<dbReference type="SMART" id="SM00220">
    <property type="entry name" value="S_TKc"/>
    <property type="match status" value="1"/>
</dbReference>
<evidence type="ECO:0000313" key="12">
    <source>
        <dbReference type="EMBL" id="KAJ6261833.1"/>
    </source>
</evidence>
<feature type="compositionally biased region" description="Low complexity" evidence="10">
    <location>
        <begin position="1089"/>
        <end position="1106"/>
    </location>
</feature>
<feature type="compositionally biased region" description="Gly residues" evidence="10">
    <location>
        <begin position="1069"/>
        <end position="1079"/>
    </location>
</feature>
<dbReference type="Proteomes" id="UP001221413">
    <property type="component" value="Unassembled WGS sequence"/>
</dbReference>